<evidence type="ECO:0000256" key="1">
    <source>
        <dbReference type="SAM" id="MobiDB-lite"/>
    </source>
</evidence>
<keyword evidence="2" id="KW-0808">Transferase</keyword>
<organism evidence="2 3">
    <name type="scientific">Hyphomicrobium denitrificans 1NES1</name>
    <dbReference type="NCBI Taxonomy" id="670307"/>
    <lineage>
        <taxon>Bacteria</taxon>
        <taxon>Pseudomonadati</taxon>
        <taxon>Pseudomonadota</taxon>
        <taxon>Alphaproteobacteria</taxon>
        <taxon>Hyphomicrobiales</taxon>
        <taxon>Hyphomicrobiaceae</taxon>
        <taxon>Hyphomicrobium</taxon>
    </lineage>
</organism>
<dbReference type="GO" id="GO:0016740">
    <property type="term" value="F:transferase activity"/>
    <property type="evidence" value="ECO:0007669"/>
    <property type="project" value="UniProtKB-KW"/>
</dbReference>
<proteinExistence type="predicted"/>
<dbReference type="STRING" id="670307.HYPDE_35513"/>
<protein>
    <submittedName>
        <fullName evidence="2">Glycosyltransferase</fullName>
    </submittedName>
</protein>
<accession>N0B5F6</accession>
<dbReference type="EMBL" id="CP005587">
    <property type="protein sequence ID" value="AGK58774.1"/>
    <property type="molecule type" value="Genomic_DNA"/>
</dbReference>
<reference evidence="2 3" key="1">
    <citation type="journal article" date="2013" name="Genome Announc.">
        <title>Genome sequences for three denitrifying bacterial strains isolated from a uranium- and nitrate-contaminated subsurface environment.</title>
        <authorList>
            <person name="Venkatramanan R."/>
            <person name="Prakash O."/>
            <person name="Woyke T."/>
            <person name="Chain P."/>
            <person name="Goodwin L.A."/>
            <person name="Watson D."/>
            <person name="Brooks S."/>
            <person name="Kostka J.E."/>
            <person name="Green S.J."/>
        </authorList>
    </citation>
    <scope>NUCLEOTIDE SEQUENCE [LARGE SCALE GENOMIC DNA]</scope>
    <source>
        <strain evidence="2 3">1NES1</strain>
    </source>
</reference>
<dbReference type="HOGENOM" id="CLU_056705_0_1_5"/>
<dbReference type="eggNOG" id="COG3307">
    <property type="taxonomic scope" value="Bacteria"/>
</dbReference>
<dbReference type="KEGG" id="hdt:HYPDE_35513"/>
<dbReference type="InterPro" id="IPR029465">
    <property type="entry name" value="ATPgrasp_TupA"/>
</dbReference>
<gene>
    <name evidence="2" type="ORF">HYPDE_35513</name>
</gene>
<name>N0B5F6_9HYPH</name>
<dbReference type="Proteomes" id="UP000005952">
    <property type="component" value="Chromosome"/>
</dbReference>
<dbReference type="Pfam" id="PF14305">
    <property type="entry name" value="ATPgrasp_TupA"/>
    <property type="match status" value="1"/>
</dbReference>
<dbReference type="AlphaFoldDB" id="N0B5F6"/>
<evidence type="ECO:0000313" key="3">
    <source>
        <dbReference type="Proteomes" id="UP000005952"/>
    </source>
</evidence>
<evidence type="ECO:0000313" key="2">
    <source>
        <dbReference type="EMBL" id="AGK58774.1"/>
    </source>
</evidence>
<feature type="region of interest" description="Disordered" evidence="1">
    <location>
        <begin position="1"/>
        <end position="21"/>
    </location>
</feature>
<sequence>MTAPRFEAANPTSHRHSAGEKQLKERFQKIHGHALDTSSPQSFSEKLFCRMIAVSRAGDRVMSELSDKFRVRNYVERHIGGAHLAKLLWHGTDVHAVPFETLPEKYMIKANHGSAMNRLVRGEIDRVSVVKEMERWMNADFASQHGEHHYNAILRQIVIEEMLDDGEEDGPLDYRFWCFDGKIETIQVDNNTHSINPFYDTDWKRIPGGYRPETREVEIDRPANFEEMKVLASLLSRGIDFVRVDLYSLKERVVFGELTFTPTAGVAIFKPSSWETRLGNAWRFDDRPLEFRESFRS</sequence>
<keyword evidence="3" id="KW-1185">Reference proteome</keyword>